<feature type="compositionally biased region" description="Basic and acidic residues" evidence="7">
    <location>
        <begin position="308"/>
        <end position="320"/>
    </location>
</feature>
<protein>
    <recommendedName>
        <fullName evidence="6">Carboxylic ester hydrolase</fullName>
        <ecNumber evidence="6">3.1.1.-</ecNumber>
    </recommendedName>
</protein>
<dbReference type="PROSITE" id="PS00122">
    <property type="entry name" value="CARBOXYLESTERASE_B_1"/>
    <property type="match status" value="1"/>
</dbReference>
<comment type="similarity">
    <text evidence="1 6">Belongs to the type-B carboxylesterase/lipase family.</text>
</comment>
<proteinExistence type="inferred from homology"/>
<feature type="signal peptide" evidence="6">
    <location>
        <begin position="1"/>
        <end position="18"/>
    </location>
</feature>
<dbReference type="InterPro" id="IPR050309">
    <property type="entry name" value="Type-B_Carboxylest/Lipase"/>
</dbReference>
<accession>A0AAD8DW32</accession>
<reference evidence="9" key="1">
    <citation type="submission" date="2023-03" db="EMBL/GenBank/DDBJ databases">
        <title>Chromosome-level genomes of two armyworms, Mythimna separata and Mythimna loreyi, provide insights into the biosynthesis and reception of sex pheromones.</title>
        <authorList>
            <person name="Zhao H."/>
        </authorList>
    </citation>
    <scope>NUCLEOTIDE SEQUENCE</scope>
    <source>
        <strain evidence="9">BeijingLab</strain>
        <tissue evidence="9">Pupa</tissue>
    </source>
</reference>
<keyword evidence="2" id="KW-0719">Serine esterase</keyword>
<dbReference type="SUPFAM" id="SSF53474">
    <property type="entry name" value="alpha/beta-Hydrolases"/>
    <property type="match status" value="2"/>
</dbReference>
<feature type="region of interest" description="Disordered" evidence="7">
    <location>
        <begin position="308"/>
        <end position="331"/>
    </location>
</feature>
<keyword evidence="4" id="KW-1015">Disulfide bond</keyword>
<dbReference type="Gene3D" id="3.40.50.1820">
    <property type="entry name" value="alpha/beta hydrolase"/>
    <property type="match status" value="2"/>
</dbReference>
<evidence type="ECO:0000256" key="1">
    <source>
        <dbReference type="ARBA" id="ARBA00005964"/>
    </source>
</evidence>
<dbReference type="InterPro" id="IPR019819">
    <property type="entry name" value="Carboxylesterase_B_CS"/>
</dbReference>
<keyword evidence="6" id="KW-0732">Signal</keyword>
<name>A0AAD8DW32_MYTSE</name>
<dbReference type="AlphaFoldDB" id="A0AAD8DW32"/>
<dbReference type="EC" id="3.1.1.-" evidence="6"/>
<dbReference type="InterPro" id="IPR002018">
    <property type="entry name" value="CarbesteraseB"/>
</dbReference>
<dbReference type="PROSITE" id="PS00941">
    <property type="entry name" value="CARBOXYLESTERASE_B_2"/>
    <property type="match status" value="1"/>
</dbReference>
<feature type="domain" description="Carboxylesterase type B" evidence="8">
    <location>
        <begin position="214"/>
        <end position="290"/>
    </location>
</feature>
<dbReference type="Proteomes" id="UP001231518">
    <property type="component" value="Chromosome 7"/>
</dbReference>
<comment type="caution">
    <text evidence="9">The sequence shown here is derived from an EMBL/GenBank/DDBJ whole genome shotgun (WGS) entry which is preliminary data.</text>
</comment>
<feature type="domain" description="Carboxylesterase type B" evidence="8">
    <location>
        <begin position="21"/>
        <end position="208"/>
    </location>
</feature>
<evidence type="ECO:0000256" key="3">
    <source>
        <dbReference type="ARBA" id="ARBA00022801"/>
    </source>
</evidence>
<evidence type="ECO:0000256" key="4">
    <source>
        <dbReference type="ARBA" id="ARBA00023157"/>
    </source>
</evidence>
<keyword evidence="5" id="KW-0325">Glycoprotein</keyword>
<sequence length="331" mass="36903">MNIFYSIIFFVVIQNVAGDGTQIKVEQGWLEGELLDLVTGDGQYYSFKGIPYALPPNGTRRFKAPQPPVSWTGVRSAKQHGSVCPQLDILTSTFHPGSEDCLFLNVYSPNTTPEKLFPVIFFIHGGSYKFGSGDVDTYGADFLVRKDVVLVTINYRLDALGFLNLGTEEVPGNAGLKDQVAAMKWVQRNIKYFGGDENQVTIMGQSAGEKYGISGAAHMDDLFYLFDPKILNLTLDKDSTEFQHIDKITTLFTDFVKYGNPTHAYESESGIKWPLFEKETKQLLNIGNDDLTVSSLIAAYLQHPDIKDPNTDKASPRIERGPNCPIPREIR</sequence>
<dbReference type="GO" id="GO:0052689">
    <property type="term" value="F:carboxylic ester hydrolase activity"/>
    <property type="evidence" value="ECO:0007669"/>
    <property type="project" value="UniProtKB-KW"/>
</dbReference>
<gene>
    <name evidence="9" type="ORF">PYW07_016174</name>
</gene>
<evidence type="ECO:0000259" key="8">
    <source>
        <dbReference type="Pfam" id="PF00135"/>
    </source>
</evidence>
<evidence type="ECO:0000313" key="10">
    <source>
        <dbReference type="Proteomes" id="UP001231518"/>
    </source>
</evidence>
<dbReference type="EMBL" id="JARGEI010000010">
    <property type="protein sequence ID" value="KAJ8725216.1"/>
    <property type="molecule type" value="Genomic_DNA"/>
</dbReference>
<keyword evidence="3 6" id="KW-0378">Hydrolase</keyword>
<evidence type="ECO:0000256" key="2">
    <source>
        <dbReference type="ARBA" id="ARBA00022487"/>
    </source>
</evidence>
<evidence type="ECO:0000256" key="7">
    <source>
        <dbReference type="SAM" id="MobiDB-lite"/>
    </source>
</evidence>
<dbReference type="InterPro" id="IPR029058">
    <property type="entry name" value="AB_hydrolase_fold"/>
</dbReference>
<evidence type="ECO:0000256" key="6">
    <source>
        <dbReference type="RuleBase" id="RU361235"/>
    </source>
</evidence>
<dbReference type="InterPro" id="IPR019826">
    <property type="entry name" value="Carboxylesterase_B_AS"/>
</dbReference>
<evidence type="ECO:0000313" key="9">
    <source>
        <dbReference type="EMBL" id="KAJ8725216.1"/>
    </source>
</evidence>
<evidence type="ECO:0000256" key="5">
    <source>
        <dbReference type="ARBA" id="ARBA00023180"/>
    </source>
</evidence>
<dbReference type="Pfam" id="PF00135">
    <property type="entry name" value="COesterase"/>
    <property type="match status" value="2"/>
</dbReference>
<feature type="chain" id="PRO_5041779275" description="Carboxylic ester hydrolase" evidence="6">
    <location>
        <begin position="19"/>
        <end position="331"/>
    </location>
</feature>
<keyword evidence="10" id="KW-1185">Reference proteome</keyword>
<dbReference type="PANTHER" id="PTHR11559">
    <property type="entry name" value="CARBOXYLESTERASE"/>
    <property type="match status" value="1"/>
</dbReference>
<organism evidence="9 10">
    <name type="scientific">Mythimna separata</name>
    <name type="common">Oriental armyworm</name>
    <name type="synonym">Pseudaletia separata</name>
    <dbReference type="NCBI Taxonomy" id="271217"/>
    <lineage>
        <taxon>Eukaryota</taxon>
        <taxon>Metazoa</taxon>
        <taxon>Ecdysozoa</taxon>
        <taxon>Arthropoda</taxon>
        <taxon>Hexapoda</taxon>
        <taxon>Insecta</taxon>
        <taxon>Pterygota</taxon>
        <taxon>Neoptera</taxon>
        <taxon>Endopterygota</taxon>
        <taxon>Lepidoptera</taxon>
        <taxon>Glossata</taxon>
        <taxon>Ditrysia</taxon>
        <taxon>Noctuoidea</taxon>
        <taxon>Noctuidae</taxon>
        <taxon>Noctuinae</taxon>
        <taxon>Hadenini</taxon>
        <taxon>Mythimna</taxon>
    </lineage>
</organism>